<dbReference type="Proteomes" id="UP000031672">
    <property type="component" value="Unassembled WGS sequence"/>
</dbReference>
<accession>A0A0C2N9K7</accession>
<proteinExistence type="predicted"/>
<keyword evidence="1" id="KW-0812">Transmembrane</keyword>
<keyword evidence="1" id="KW-0472">Membrane</keyword>
<gene>
    <name evidence="2" type="ORF">OJ16_16180</name>
</gene>
<accession>A0A0C2NEY5</accession>
<evidence type="ECO:0000256" key="1">
    <source>
        <dbReference type="SAM" id="Phobius"/>
    </source>
</evidence>
<organism evidence="2 3">
    <name type="scientific">Vibrio renipiscarius</name>
    <dbReference type="NCBI Taxonomy" id="1461322"/>
    <lineage>
        <taxon>Bacteria</taxon>
        <taxon>Pseudomonadati</taxon>
        <taxon>Pseudomonadota</taxon>
        <taxon>Gammaproteobacteria</taxon>
        <taxon>Vibrionales</taxon>
        <taxon>Vibrionaceae</taxon>
        <taxon>Vibrio</taxon>
    </lineage>
</organism>
<protein>
    <submittedName>
        <fullName evidence="2">Uncharacterized protein</fullName>
    </submittedName>
</protein>
<name>A0A0C2NEY5_9VIBR</name>
<reference evidence="2 3" key="1">
    <citation type="submission" date="2014-11" db="EMBL/GenBank/DDBJ databases">
        <title>Draft Genome Sequence of Vibrio piscirenalis strains CECT 8603T and CECT 8604, two marine Gammaproteobacterium isolated from cultured gilthead sea bream (Sparus aurata).</title>
        <authorList>
            <person name="Arahal D.R."/>
            <person name="Rodrigo-Torres L."/>
            <person name="Lucena T."/>
            <person name="Pujalte M.J."/>
        </authorList>
    </citation>
    <scope>NUCLEOTIDE SEQUENCE [LARGE SCALE GENOMIC DNA]</scope>
    <source>
        <strain evidence="2 3">DCR 1-4-2</strain>
    </source>
</reference>
<sequence length="192" mass="21911">MNKKLIVLKSLAALMGLLLMLFAMYGYFIEFVPNDLTNKIAKGLAVVLTVVIFGFGFKVVTAKMMSKRKSLQFIELVFRLFLIGYTLHICFAYAIPGLHARIFGKIYAHVQIVQPRANYASRECDFVIENKYLDPTLHGYICISENSYNTKDQVYILTGFQTSLGFYVKHAIPNSIFKQINQSILQERESSE</sequence>
<keyword evidence="1" id="KW-1133">Transmembrane helix</keyword>
<feature type="transmembrane region" description="Helical" evidence="1">
    <location>
        <begin position="73"/>
        <end position="95"/>
    </location>
</feature>
<evidence type="ECO:0000313" key="3">
    <source>
        <dbReference type="Proteomes" id="UP000031672"/>
    </source>
</evidence>
<dbReference type="AlphaFoldDB" id="A0A0C2NEY5"/>
<comment type="caution">
    <text evidence="2">The sequence shown here is derived from an EMBL/GenBank/DDBJ whole genome shotgun (WGS) entry which is preliminary data.</text>
</comment>
<dbReference type="EMBL" id="JTKH01000024">
    <property type="protein sequence ID" value="KII76336.1"/>
    <property type="molecule type" value="Genomic_DNA"/>
</dbReference>
<feature type="transmembrane region" description="Helical" evidence="1">
    <location>
        <begin position="7"/>
        <end position="28"/>
    </location>
</feature>
<keyword evidence="3" id="KW-1185">Reference proteome</keyword>
<feature type="transmembrane region" description="Helical" evidence="1">
    <location>
        <begin position="40"/>
        <end position="61"/>
    </location>
</feature>
<evidence type="ECO:0000313" key="2">
    <source>
        <dbReference type="EMBL" id="KII76336.1"/>
    </source>
</evidence>